<organism evidence="1 2">
    <name type="scientific">Microbacterium mcarthurae</name>
    <dbReference type="NCBI Taxonomy" id="3035918"/>
    <lineage>
        <taxon>Bacteria</taxon>
        <taxon>Bacillati</taxon>
        <taxon>Actinomycetota</taxon>
        <taxon>Actinomycetes</taxon>
        <taxon>Micrococcales</taxon>
        <taxon>Microbacteriaceae</taxon>
        <taxon>Microbacterium</taxon>
    </lineage>
</organism>
<comment type="caution">
    <text evidence="1">The sequence shown here is derived from an EMBL/GenBank/DDBJ whole genome shotgun (WGS) entry which is preliminary data.</text>
</comment>
<keyword evidence="2" id="KW-1185">Reference proteome</keyword>
<evidence type="ECO:0000313" key="2">
    <source>
        <dbReference type="Proteomes" id="UP001630303"/>
    </source>
</evidence>
<accession>A0ABW9GBU1</accession>
<proteinExistence type="predicted"/>
<evidence type="ECO:0000313" key="1">
    <source>
        <dbReference type="EMBL" id="MFM2719132.1"/>
    </source>
</evidence>
<name>A0ABW9GBU1_9MICO</name>
<sequence>MESYIWGEASVTYPDWNGTVRLDQRKTVAPLADLIGLDADAWMIIGFDIGGGEQENGRHTLNVYAVSRDLITATADVMPQIAADNGGEIPVTQFLVHDVDPYEILRTITHQFDLRLRSRGSRDFPIRVVELGDVPPQVD</sequence>
<dbReference type="Proteomes" id="UP001630303">
    <property type="component" value="Unassembled WGS sequence"/>
</dbReference>
<reference evidence="1 2" key="1">
    <citation type="submission" date="2023-03" db="EMBL/GenBank/DDBJ databases">
        <title>MT1 and MT2 Draft Genomes of Novel Species.</title>
        <authorList>
            <person name="Venkateswaran K."/>
        </authorList>
    </citation>
    <scope>NUCLEOTIDE SEQUENCE [LARGE SCALE GENOMIC DNA]</scope>
    <source>
        <strain evidence="1 2">IF8SW-P5</strain>
    </source>
</reference>
<dbReference type="EMBL" id="JAROCE010000001">
    <property type="protein sequence ID" value="MFM2719132.1"/>
    <property type="molecule type" value="Genomic_DNA"/>
</dbReference>
<dbReference type="RefSeq" id="WP_408904795.1">
    <property type="nucleotide sequence ID" value="NZ_JAROCE010000001.1"/>
</dbReference>
<protein>
    <submittedName>
        <fullName evidence="1">Uncharacterized protein</fullName>
    </submittedName>
</protein>
<gene>
    <name evidence="1" type="ORF">P5G46_01235</name>
</gene>